<dbReference type="PANTHER" id="PTHR31302">
    <property type="entry name" value="TRANSMEMBRANE PROTEIN WITH METALLOPHOSPHOESTERASE DOMAIN-RELATED"/>
    <property type="match status" value="1"/>
</dbReference>
<feature type="domain" description="Calcineurin-like phosphoesterase" evidence="2">
    <location>
        <begin position="50"/>
        <end position="213"/>
    </location>
</feature>
<keyword evidence="1" id="KW-0812">Transmembrane</keyword>
<reference evidence="3 4" key="1">
    <citation type="journal article" date="2004" name="Science">
        <title>A predator unmasked: life cycle of Bdellovibrio bacteriovorus from a genomic perspective.</title>
        <authorList>
            <person name="Rendulic S."/>
            <person name="Jagtap P."/>
            <person name="Rosinus A."/>
            <person name="Eppinger M."/>
            <person name="Baar C."/>
            <person name="Lanz C."/>
            <person name="Keller H."/>
            <person name="Lambert C."/>
            <person name="Evans K.J."/>
            <person name="Goesmann A."/>
            <person name="Meyer F."/>
            <person name="Sockett R.E."/>
            <person name="Schuster S.C."/>
        </authorList>
    </citation>
    <scope>NUCLEOTIDE SEQUENCE [LARGE SCALE GENOMIC DNA]</scope>
    <source>
        <strain evidence="4">ATCC 15356 / DSM 50701 / NCIMB 9529 / HD100</strain>
    </source>
</reference>
<proteinExistence type="predicted"/>
<dbReference type="RefSeq" id="WP_011165833.1">
    <property type="nucleotide sequence ID" value="NC_005363.1"/>
</dbReference>
<dbReference type="KEGG" id="bba:Bd3503"/>
<dbReference type="Proteomes" id="UP000008080">
    <property type="component" value="Chromosome"/>
</dbReference>
<keyword evidence="3" id="KW-0378">Hydrolase</keyword>
<gene>
    <name evidence="3" type="ordered locus">Bd3503</name>
</gene>
<evidence type="ECO:0000256" key="1">
    <source>
        <dbReference type="SAM" id="Phobius"/>
    </source>
</evidence>
<dbReference type="AlphaFoldDB" id="Q6MHN7"/>
<dbReference type="Pfam" id="PF00149">
    <property type="entry name" value="Metallophos"/>
    <property type="match status" value="1"/>
</dbReference>
<evidence type="ECO:0000313" key="3">
    <source>
        <dbReference type="EMBL" id="CAE78295.1"/>
    </source>
</evidence>
<dbReference type="GeneID" id="93014309"/>
<dbReference type="STRING" id="264462.Bd3503"/>
<protein>
    <submittedName>
        <fullName evidence="3">Phosphoesterase</fullName>
        <ecNumber evidence="3">3.1.-.-</ecNumber>
    </submittedName>
</protein>
<name>Q6MHN7_BDEBA</name>
<dbReference type="Gene3D" id="3.60.21.10">
    <property type="match status" value="1"/>
</dbReference>
<organism evidence="3 4">
    <name type="scientific">Bdellovibrio bacteriovorus (strain ATCC 15356 / DSM 50701 / NCIMB 9529 / HD100)</name>
    <dbReference type="NCBI Taxonomy" id="264462"/>
    <lineage>
        <taxon>Bacteria</taxon>
        <taxon>Pseudomonadati</taxon>
        <taxon>Bdellovibrionota</taxon>
        <taxon>Bdellovibrionia</taxon>
        <taxon>Bdellovibrionales</taxon>
        <taxon>Pseudobdellovibrionaceae</taxon>
        <taxon>Bdellovibrio</taxon>
    </lineage>
</organism>
<dbReference type="CDD" id="cd07385">
    <property type="entry name" value="MPP_YkuE_C"/>
    <property type="match status" value="1"/>
</dbReference>
<dbReference type="EMBL" id="BX842655">
    <property type="protein sequence ID" value="CAE78295.1"/>
    <property type="molecule type" value="Genomic_DNA"/>
</dbReference>
<dbReference type="InterPro" id="IPR029052">
    <property type="entry name" value="Metallo-depent_PP-like"/>
</dbReference>
<evidence type="ECO:0000313" key="4">
    <source>
        <dbReference type="Proteomes" id="UP000008080"/>
    </source>
</evidence>
<keyword evidence="1" id="KW-0472">Membrane</keyword>
<dbReference type="PANTHER" id="PTHR31302:SF0">
    <property type="entry name" value="TRANSMEMBRANE PROTEIN WITH METALLOPHOSPHOESTERASE DOMAIN"/>
    <property type="match status" value="1"/>
</dbReference>
<accession>Q6MHN7</accession>
<dbReference type="eggNOG" id="COG1408">
    <property type="taxonomic scope" value="Bacteria"/>
</dbReference>
<dbReference type="InterPro" id="IPR004843">
    <property type="entry name" value="Calcineurin-like_PHP"/>
</dbReference>
<dbReference type="InterPro" id="IPR051158">
    <property type="entry name" value="Metallophosphoesterase_sf"/>
</dbReference>
<dbReference type="GO" id="GO:0016787">
    <property type="term" value="F:hydrolase activity"/>
    <property type="evidence" value="ECO:0007669"/>
    <property type="project" value="UniProtKB-KW"/>
</dbReference>
<keyword evidence="1" id="KW-1133">Transmembrane helix</keyword>
<feature type="transmembrane region" description="Helical" evidence="1">
    <location>
        <begin position="7"/>
        <end position="26"/>
    </location>
</feature>
<sequence length="278" mass="31176">MIKRLKAFLMYILVFVGGILAAWAFWLEPSSLTTQRYSLTMAHKNNFSPLRIGIVSDIHIGRFFGDEKRLERIVGTLNDEKPDIIVFLGDFVAQRSAEAFVKSAHQLKKLEAPLGVYAVLGNHDWWSGKTDVVQALTTNNVQLIDNQHIDLKWKGAQLRLIGLGDYWEDEHLWDYIAAHKASEIPSIAITHNPDVFPRIPSDISLVLAGHTHGGQVNFPIINSPIVPSQFQDRYRYGLIHEDGHHLLVTSGTGNSILPVRFRVPPEVVIAEVAFTSAN</sequence>
<evidence type="ECO:0000259" key="2">
    <source>
        <dbReference type="Pfam" id="PF00149"/>
    </source>
</evidence>
<dbReference type="EC" id="3.1.-.-" evidence="3"/>
<keyword evidence="4" id="KW-1185">Reference proteome</keyword>
<dbReference type="HOGENOM" id="CLU_025443_3_1_7"/>
<dbReference type="SUPFAM" id="SSF56300">
    <property type="entry name" value="Metallo-dependent phosphatases"/>
    <property type="match status" value="1"/>
</dbReference>